<gene>
    <name evidence="4" type="primary">traP</name>
</gene>
<feature type="compositionally biased region" description="Polar residues" evidence="2">
    <location>
        <begin position="81"/>
        <end position="93"/>
    </location>
</feature>
<evidence type="ECO:0000256" key="1">
    <source>
        <dbReference type="SAM" id="Coils"/>
    </source>
</evidence>
<reference evidence="4" key="1">
    <citation type="journal article" date="2011" name="PLoS ONE">
        <title>Complete sequencing of pNDM-HK encoding NDM-1 carbapenemase from a multidrug-resistant Escherichia coli strain isolated in Hong Kong.</title>
        <authorList>
            <person name="Ho P.L."/>
            <person name="Lo W.U."/>
            <person name="Yeung M.K."/>
            <person name="Lin C.H."/>
            <person name="Chow K.H."/>
            <person name="Ang I."/>
            <person name="Tong A.H."/>
            <person name="Bao J.Y."/>
            <person name="Lok S."/>
            <person name="Lo J.Y."/>
        </authorList>
    </citation>
    <scope>NUCLEOTIDE SEQUENCE</scope>
    <source>
        <strain evidence="4">HK-01</strain>
        <plasmid evidence="4">pNDM-HK</plasmid>
    </source>
</reference>
<dbReference type="AlphaFoldDB" id="F1CNR3"/>
<feature type="coiled-coil region" evidence="1">
    <location>
        <begin position="130"/>
        <end position="157"/>
    </location>
</feature>
<keyword evidence="3" id="KW-0812">Transmembrane</keyword>
<dbReference type="InterPro" id="IPR049608">
    <property type="entry name" value="TraP-like"/>
</dbReference>
<dbReference type="EMBL" id="HQ451074">
    <property type="protein sequence ID" value="ADY00119.1"/>
    <property type="molecule type" value="Genomic_DNA"/>
</dbReference>
<protein>
    <submittedName>
        <fullName evidence="4">Conjugative transfer protein</fullName>
    </submittedName>
</protein>
<feature type="transmembrane region" description="Helical" evidence="3">
    <location>
        <begin position="49"/>
        <end position="68"/>
    </location>
</feature>
<accession>F1CNR3</accession>
<keyword evidence="3" id="KW-0472">Membrane</keyword>
<organism evidence="4">
    <name type="scientific">Escherichia coli</name>
    <dbReference type="NCBI Taxonomy" id="562"/>
    <lineage>
        <taxon>Bacteria</taxon>
        <taxon>Pseudomonadati</taxon>
        <taxon>Pseudomonadota</taxon>
        <taxon>Gammaproteobacteria</taxon>
        <taxon>Enterobacterales</taxon>
        <taxon>Enterobacteriaceae</taxon>
        <taxon>Escherichia</taxon>
    </lineage>
</organism>
<keyword evidence="1" id="KW-0175">Coiled coil</keyword>
<proteinExistence type="predicted"/>
<feature type="region of interest" description="Disordered" evidence="2">
    <location>
        <begin position="1"/>
        <end position="39"/>
    </location>
</feature>
<evidence type="ECO:0000256" key="3">
    <source>
        <dbReference type="SAM" id="Phobius"/>
    </source>
</evidence>
<evidence type="ECO:0000256" key="2">
    <source>
        <dbReference type="SAM" id="MobiDB-lite"/>
    </source>
</evidence>
<geneLocation type="plasmid" evidence="4">
    <name>pNDM-HK</name>
</geneLocation>
<sequence>MIMNLFEEDNKNEAAPAQEPVSAKPAEKPKPTVTPAAKANKKPLKISDYAWIGGIAVIAILLLVWLFGGSDSDTAPAAGNGTIQSSGQRQNVQAAPAGQDSGDFREQISGILLQQKERLDAIESTSKNGMMILSSQLQSANEQIKNLNNQVQELKMKSAGYGPSFGNQSGTISGATSQALPLLRGFSINDLSGDLAWVKYKNQTYAVKVGSQLGGVTITGIDTENRIVTTSKGLIR</sequence>
<dbReference type="NCBIfam" id="NF033885">
    <property type="entry name" value="conj_TraP_IncI1"/>
    <property type="match status" value="1"/>
</dbReference>
<evidence type="ECO:0000313" key="4">
    <source>
        <dbReference type="EMBL" id="ADY00119.1"/>
    </source>
</evidence>
<feature type="region of interest" description="Disordered" evidence="2">
    <location>
        <begin position="77"/>
        <end position="103"/>
    </location>
</feature>
<keyword evidence="3" id="KW-1133">Transmembrane helix</keyword>
<keyword evidence="4" id="KW-0614">Plasmid</keyword>
<name>F1CNR3_ECOLX</name>